<dbReference type="RefSeq" id="WP_143393659.1">
    <property type="nucleotide sequence ID" value="NZ_NIDE01000014.1"/>
</dbReference>
<dbReference type="Proteomes" id="UP000214646">
    <property type="component" value="Unassembled WGS sequence"/>
</dbReference>
<organism evidence="3 4">
    <name type="scientific">Fimbriiglobus ruber</name>
    <dbReference type="NCBI Taxonomy" id="1908690"/>
    <lineage>
        <taxon>Bacteria</taxon>
        <taxon>Pseudomonadati</taxon>
        <taxon>Planctomycetota</taxon>
        <taxon>Planctomycetia</taxon>
        <taxon>Gemmatales</taxon>
        <taxon>Gemmataceae</taxon>
        <taxon>Fimbriiglobus</taxon>
    </lineage>
</organism>
<protein>
    <submittedName>
        <fullName evidence="3">High-affnity carbon uptake protein Hat/HatR</fullName>
    </submittedName>
</protein>
<name>A0A225DPL6_9BACT</name>
<dbReference type="EMBL" id="NIDE01000014">
    <property type="protein sequence ID" value="OWK38117.1"/>
    <property type="molecule type" value="Genomic_DNA"/>
</dbReference>
<comment type="caution">
    <text evidence="3">The sequence shown here is derived from an EMBL/GenBank/DDBJ whole genome shotgun (WGS) entry which is preliminary data.</text>
</comment>
<evidence type="ECO:0000256" key="1">
    <source>
        <dbReference type="SAM" id="Coils"/>
    </source>
</evidence>
<reference evidence="4" key="1">
    <citation type="submission" date="2017-06" db="EMBL/GenBank/DDBJ databases">
        <title>Genome analysis of Fimbriiglobus ruber SP5, the first member of the order Planctomycetales with confirmed chitinolytic capability.</title>
        <authorList>
            <person name="Ravin N.V."/>
            <person name="Rakitin A.L."/>
            <person name="Ivanova A.A."/>
            <person name="Beletsky A.V."/>
            <person name="Kulichevskaya I.S."/>
            <person name="Mardanov A.V."/>
            <person name="Dedysh S.N."/>
        </authorList>
    </citation>
    <scope>NUCLEOTIDE SEQUENCE [LARGE SCALE GENOMIC DNA]</scope>
    <source>
        <strain evidence="4">SP5</strain>
    </source>
</reference>
<proteinExistence type="predicted"/>
<evidence type="ECO:0000313" key="3">
    <source>
        <dbReference type="EMBL" id="OWK38117.1"/>
    </source>
</evidence>
<keyword evidence="2" id="KW-0732">Signal</keyword>
<dbReference type="AlphaFoldDB" id="A0A225DPL6"/>
<keyword evidence="4" id="KW-1185">Reference proteome</keyword>
<gene>
    <name evidence="3" type="ORF">FRUB_07237</name>
</gene>
<feature type="coiled-coil region" evidence="1">
    <location>
        <begin position="104"/>
        <end position="140"/>
    </location>
</feature>
<evidence type="ECO:0000256" key="2">
    <source>
        <dbReference type="SAM" id="SignalP"/>
    </source>
</evidence>
<accession>A0A225DPL6</accession>
<sequence>MTRWLMVGLTCVVTFAFAAAALRAADDDPVRVKLERAKATFQAAQEKYQANVTGWLDKREAAARQAGDKKVVDQVKAERQTFTDTGELPKTAPAALKTQFVSARSALEAAYQSAVREYTKAKKDDEATALETEMSEWQRTTVAVREVGVKIGPGVTTPFCWVPPGKATLGSPAAEKDREDYEGTAVTIDF</sequence>
<feature type="chain" id="PRO_5013279592" evidence="2">
    <location>
        <begin position="25"/>
        <end position="190"/>
    </location>
</feature>
<dbReference type="OrthoDB" id="9951741at2"/>
<feature type="signal peptide" evidence="2">
    <location>
        <begin position="1"/>
        <end position="24"/>
    </location>
</feature>
<keyword evidence="1" id="KW-0175">Coiled coil</keyword>
<evidence type="ECO:0000313" key="4">
    <source>
        <dbReference type="Proteomes" id="UP000214646"/>
    </source>
</evidence>